<comment type="caution">
    <text evidence="1">The sequence shown here is derived from an EMBL/GenBank/DDBJ whole genome shotgun (WGS) entry which is preliminary data.</text>
</comment>
<gene>
    <name evidence="1" type="ORF">C2G38_2231763</name>
</gene>
<name>A0A397U233_9GLOM</name>
<sequence length="128" mass="15159">MAIYLQYPMQLVKPILLSTIYLWSIHCTLEKNEHDEKKPKPKLSLSPIPYHTPRCTPRRTPRRTPHHTLCHNIFIVSPPVNLSQWTREEDHTLLKSMQKNGGKYFNNKNKIIKLGHYQIFIKYESVPI</sequence>
<dbReference type="InterPro" id="IPR009057">
    <property type="entry name" value="Homeodomain-like_sf"/>
</dbReference>
<organism evidence="1 2">
    <name type="scientific">Gigaspora rosea</name>
    <dbReference type="NCBI Taxonomy" id="44941"/>
    <lineage>
        <taxon>Eukaryota</taxon>
        <taxon>Fungi</taxon>
        <taxon>Fungi incertae sedis</taxon>
        <taxon>Mucoromycota</taxon>
        <taxon>Glomeromycotina</taxon>
        <taxon>Glomeromycetes</taxon>
        <taxon>Diversisporales</taxon>
        <taxon>Gigasporaceae</taxon>
        <taxon>Gigaspora</taxon>
    </lineage>
</organism>
<dbReference type="SUPFAM" id="SSF46689">
    <property type="entry name" value="Homeodomain-like"/>
    <property type="match status" value="1"/>
</dbReference>
<dbReference type="Proteomes" id="UP000266673">
    <property type="component" value="Unassembled WGS sequence"/>
</dbReference>
<evidence type="ECO:0000313" key="1">
    <source>
        <dbReference type="EMBL" id="RIB01136.1"/>
    </source>
</evidence>
<dbReference type="AlphaFoldDB" id="A0A397U233"/>
<protein>
    <recommendedName>
        <fullName evidence="3">Myb-like domain-containing protein</fullName>
    </recommendedName>
</protein>
<dbReference type="EMBL" id="QKWP01003303">
    <property type="protein sequence ID" value="RIB01136.1"/>
    <property type="molecule type" value="Genomic_DNA"/>
</dbReference>
<evidence type="ECO:0008006" key="3">
    <source>
        <dbReference type="Google" id="ProtNLM"/>
    </source>
</evidence>
<keyword evidence="2" id="KW-1185">Reference proteome</keyword>
<accession>A0A397U233</accession>
<proteinExistence type="predicted"/>
<reference evidence="1 2" key="1">
    <citation type="submission" date="2018-06" db="EMBL/GenBank/DDBJ databases">
        <title>Comparative genomics reveals the genomic features of Rhizophagus irregularis, R. cerebriforme, R. diaphanum and Gigaspora rosea, and their symbiotic lifestyle signature.</title>
        <authorList>
            <person name="Morin E."/>
            <person name="San Clemente H."/>
            <person name="Chen E.C.H."/>
            <person name="De La Providencia I."/>
            <person name="Hainaut M."/>
            <person name="Kuo A."/>
            <person name="Kohler A."/>
            <person name="Murat C."/>
            <person name="Tang N."/>
            <person name="Roy S."/>
            <person name="Loubradou J."/>
            <person name="Henrissat B."/>
            <person name="Grigoriev I.V."/>
            <person name="Corradi N."/>
            <person name="Roux C."/>
            <person name="Martin F.M."/>
        </authorList>
    </citation>
    <scope>NUCLEOTIDE SEQUENCE [LARGE SCALE GENOMIC DNA]</scope>
    <source>
        <strain evidence="1 2">DAOM 194757</strain>
    </source>
</reference>
<evidence type="ECO:0000313" key="2">
    <source>
        <dbReference type="Proteomes" id="UP000266673"/>
    </source>
</evidence>